<proteinExistence type="predicted"/>
<sequence>MFTRVLNGIRLLQIFRERANWKLIRRSRKHLRDFILFRSGVRRASLLSALWHWFYMLKGLEVLVWRLETFGILFLPGATPQDKERLNQNL</sequence>
<dbReference type="Proteomes" id="UP000594464">
    <property type="component" value="Chromosome"/>
</dbReference>
<dbReference type="KEGG" id="nva:G3M78_07225"/>
<gene>
    <name evidence="1" type="ORF">G3M78_07225</name>
</gene>
<accession>A0A7T0C271</accession>
<name>A0A7T0C271_9BACT</name>
<evidence type="ECO:0000313" key="2">
    <source>
        <dbReference type="Proteomes" id="UP000594464"/>
    </source>
</evidence>
<reference evidence="2" key="1">
    <citation type="submission" date="2020-02" db="EMBL/GenBank/DDBJ databases">
        <title>Genomic and physiological characterization of two novel Nitrospinaceae genera.</title>
        <authorList>
            <person name="Mueller A.J."/>
            <person name="Jung M.-Y."/>
            <person name="Strachan C.R."/>
            <person name="Herbold C.W."/>
            <person name="Kirkegaard R.H."/>
            <person name="Daims H."/>
        </authorList>
    </citation>
    <scope>NUCLEOTIDE SEQUENCE [LARGE SCALE GENOMIC DNA]</scope>
</reference>
<organism evidence="1 2">
    <name type="scientific">Candidatus Nitrohelix vancouverensis</name>
    <dbReference type="NCBI Taxonomy" id="2705534"/>
    <lineage>
        <taxon>Bacteria</taxon>
        <taxon>Pseudomonadati</taxon>
        <taxon>Nitrospinota/Tectimicrobiota group</taxon>
        <taxon>Nitrospinota</taxon>
        <taxon>Nitrospinia</taxon>
        <taxon>Nitrospinales</taxon>
        <taxon>Nitrospinaceae</taxon>
        <taxon>Candidatus Nitrohelix</taxon>
    </lineage>
</organism>
<protein>
    <submittedName>
        <fullName evidence="1">Uncharacterized protein</fullName>
    </submittedName>
</protein>
<dbReference type="AlphaFoldDB" id="A0A7T0C271"/>
<dbReference type="EMBL" id="CP048620">
    <property type="protein sequence ID" value="QPJ65189.1"/>
    <property type="molecule type" value="Genomic_DNA"/>
</dbReference>
<evidence type="ECO:0000313" key="1">
    <source>
        <dbReference type="EMBL" id="QPJ65189.1"/>
    </source>
</evidence>